<dbReference type="AlphaFoldDB" id="A0A9P8L718"/>
<evidence type="ECO:0000256" key="1">
    <source>
        <dbReference type="ARBA" id="ARBA00004123"/>
    </source>
</evidence>
<dbReference type="PROSITE" id="PS50013">
    <property type="entry name" value="CHROMO_2"/>
    <property type="match status" value="1"/>
</dbReference>
<gene>
    <name evidence="5" type="ORF">GP486_007113</name>
</gene>
<dbReference type="InterPro" id="IPR051219">
    <property type="entry name" value="Heterochromatin_chromo-domain"/>
</dbReference>
<comment type="caution">
    <text evidence="5">The sequence shown here is derived from an EMBL/GenBank/DDBJ whole genome shotgun (WGS) entry which is preliminary data.</text>
</comment>
<evidence type="ECO:0000313" key="6">
    <source>
        <dbReference type="Proteomes" id="UP000750711"/>
    </source>
</evidence>
<dbReference type="GO" id="GO:0005634">
    <property type="term" value="C:nucleus"/>
    <property type="evidence" value="ECO:0007669"/>
    <property type="project" value="UniProtKB-SubCell"/>
</dbReference>
<evidence type="ECO:0000259" key="4">
    <source>
        <dbReference type="PROSITE" id="PS50013"/>
    </source>
</evidence>
<dbReference type="Proteomes" id="UP000750711">
    <property type="component" value="Unassembled WGS sequence"/>
</dbReference>
<evidence type="ECO:0000256" key="3">
    <source>
        <dbReference type="ARBA" id="ARBA00023242"/>
    </source>
</evidence>
<dbReference type="SMART" id="SM00298">
    <property type="entry name" value="CHROMO"/>
    <property type="match status" value="1"/>
</dbReference>
<keyword evidence="6" id="KW-1185">Reference proteome</keyword>
<dbReference type="InterPro" id="IPR016197">
    <property type="entry name" value="Chromo-like_dom_sf"/>
</dbReference>
<dbReference type="PANTHER" id="PTHR22812">
    <property type="entry name" value="CHROMOBOX PROTEIN"/>
    <property type="match status" value="1"/>
</dbReference>
<accession>A0A9P8L718</accession>
<protein>
    <recommendedName>
        <fullName evidence="4">Chromo domain-containing protein</fullName>
    </recommendedName>
</protein>
<comment type="subunit">
    <text evidence="2">Component of the NuA4 histone acetyltransferase complex.</text>
</comment>
<reference evidence="5" key="1">
    <citation type="submission" date="2021-03" db="EMBL/GenBank/DDBJ databases">
        <title>Comparative genomics and phylogenomic investigation of the class Geoglossomycetes provide insights into ecological specialization and systematics.</title>
        <authorList>
            <person name="Melie T."/>
            <person name="Pirro S."/>
            <person name="Miller A.N."/>
            <person name="Quandt A."/>
        </authorList>
    </citation>
    <scope>NUCLEOTIDE SEQUENCE</scope>
    <source>
        <strain evidence="5">CAQ_001_2017</strain>
    </source>
</reference>
<dbReference type="Gene3D" id="2.40.50.40">
    <property type="match status" value="1"/>
</dbReference>
<keyword evidence="3" id="KW-0539">Nucleus</keyword>
<sequence>MLFYALYGDHPQQAWDVEVDVPKGEAPAACEQAARIQEVHARLTECLQVAPEGEEYEVEQVLDERTHKNRKEYLVQWKEYPTWEDSWQSKENLTNAQEVVIEFWKKRDTIGPLKQMLQKSERKCKQHR</sequence>
<dbReference type="EMBL" id="JAGHQM010001842">
    <property type="protein sequence ID" value="KAH0551669.1"/>
    <property type="molecule type" value="Genomic_DNA"/>
</dbReference>
<dbReference type="Pfam" id="PF00385">
    <property type="entry name" value="Chromo"/>
    <property type="match status" value="1"/>
</dbReference>
<dbReference type="InterPro" id="IPR000953">
    <property type="entry name" value="Chromo/chromo_shadow_dom"/>
</dbReference>
<comment type="subcellular location">
    <subcellularLocation>
        <location evidence="1">Nucleus</location>
    </subcellularLocation>
</comment>
<evidence type="ECO:0000313" key="5">
    <source>
        <dbReference type="EMBL" id="KAH0551669.1"/>
    </source>
</evidence>
<organism evidence="5 6">
    <name type="scientific">Trichoglossum hirsutum</name>
    <dbReference type="NCBI Taxonomy" id="265104"/>
    <lineage>
        <taxon>Eukaryota</taxon>
        <taxon>Fungi</taxon>
        <taxon>Dikarya</taxon>
        <taxon>Ascomycota</taxon>
        <taxon>Pezizomycotina</taxon>
        <taxon>Geoglossomycetes</taxon>
        <taxon>Geoglossales</taxon>
        <taxon>Geoglossaceae</taxon>
        <taxon>Trichoglossum</taxon>
    </lineage>
</organism>
<evidence type="ECO:0000256" key="2">
    <source>
        <dbReference type="ARBA" id="ARBA00011353"/>
    </source>
</evidence>
<dbReference type="InterPro" id="IPR023780">
    <property type="entry name" value="Chromo_domain"/>
</dbReference>
<dbReference type="GO" id="GO:0006338">
    <property type="term" value="P:chromatin remodeling"/>
    <property type="evidence" value="ECO:0007669"/>
    <property type="project" value="UniProtKB-ARBA"/>
</dbReference>
<proteinExistence type="predicted"/>
<dbReference type="SUPFAM" id="SSF54160">
    <property type="entry name" value="Chromo domain-like"/>
    <property type="match status" value="1"/>
</dbReference>
<name>A0A9P8L718_9PEZI</name>
<feature type="domain" description="Chromo" evidence="4">
    <location>
        <begin position="56"/>
        <end position="115"/>
    </location>
</feature>
<dbReference type="CDD" id="cd00024">
    <property type="entry name" value="CD_CSD"/>
    <property type="match status" value="1"/>
</dbReference>